<sequence length="321" mass="33650">MRCSKLFAAVGTVMLLAGNPAHAQESSTPVRLIVGFAPGGALDAVARAVAGQLRIALNQPVLVENKPGAGQRIALGETRRAKADGLTLILANSTPFTIYPHIYQKLEFDPVRDFTPLGRVATFELGLSAGPATPAGSIKEYLAWAKANPAKATFGSPGAGTPGHLVGEMLNKAAGVSLVHVPYKGGAPAMNDLVGGQISLVVDTILEALEMAKAGKVRILATTGSERTAITPDVPTLREAGIDVVFDAYIGLYGPANLPADKAERISKALEATLQSEDLQKRIAQFAYKPAYAPPAAVVKLQQDELKRWEAPIKAIGFVAD</sequence>
<dbReference type="SUPFAM" id="SSF53850">
    <property type="entry name" value="Periplasmic binding protein-like II"/>
    <property type="match status" value="1"/>
</dbReference>
<evidence type="ECO:0000313" key="3">
    <source>
        <dbReference type="EMBL" id="CAB3663051.1"/>
    </source>
</evidence>
<proteinExistence type="inferred from homology"/>
<protein>
    <recommendedName>
        <fullName evidence="5">ABC transporter substrate-binding protein</fullName>
    </recommendedName>
</protein>
<dbReference type="PANTHER" id="PTHR42928">
    <property type="entry name" value="TRICARBOXYLATE-BINDING PROTEIN"/>
    <property type="match status" value="1"/>
</dbReference>
<keyword evidence="2" id="KW-0732">Signal</keyword>
<evidence type="ECO:0000256" key="1">
    <source>
        <dbReference type="ARBA" id="ARBA00006987"/>
    </source>
</evidence>
<dbReference type="Proteomes" id="UP000494111">
    <property type="component" value="Unassembled WGS sequence"/>
</dbReference>
<evidence type="ECO:0008006" key="5">
    <source>
        <dbReference type="Google" id="ProtNLM"/>
    </source>
</evidence>
<evidence type="ECO:0000313" key="4">
    <source>
        <dbReference type="Proteomes" id="UP000494111"/>
    </source>
</evidence>
<dbReference type="InterPro" id="IPR042100">
    <property type="entry name" value="Bug_dom1"/>
</dbReference>
<dbReference type="PIRSF" id="PIRSF017082">
    <property type="entry name" value="YflP"/>
    <property type="match status" value="1"/>
</dbReference>
<name>A0A6S6Z8I4_9BURK</name>
<dbReference type="Gene3D" id="3.40.190.150">
    <property type="entry name" value="Bordetella uptake gene, domain 1"/>
    <property type="match status" value="1"/>
</dbReference>
<dbReference type="EMBL" id="CADIJO010000002">
    <property type="protein sequence ID" value="CAB3663051.1"/>
    <property type="molecule type" value="Genomic_DNA"/>
</dbReference>
<dbReference type="InterPro" id="IPR005064">
    <property type="entry name" value="BUG"/>
</dbReference>
<dbReference type="Pfam" id="PF03401">
    <property type="entry name" value="TctC"/>
    <property type="match status" value="1"/>
</dbReference>
<evidence type="ECO:0000256" key="2">
    <source>
        <dbReference type="SAM" id="SignalP"/>
    </source>
</evidence>
<dbReference type="RefSeq" id="WP_175191352.1">
    <property type="nucleotide sequence ID" value="NZ_CADIJO010000002.1"/>
</dbReference>
<feature type="chain" id="PRO_5029001875" description="ABC transporter substrate-binding protein" evidence="2">
    <location>
        <begin position="24"/>
        <end position="321"/>
    </location>
</feature>
<reference evidence="3 4" key="1">
    <citation type="submission" date="2020-04" db="EMBL/GenBank/DDBJ databases">
        <authorList>
            <person name="De Canck E."/>
        </authorList>
    </citation>
    <scope>NUCLEOTIDE SEQUENCE [LARGE SCALE GENOMIC DNA]</scope>
    <source>
        <strain evidence="3 4">LMG 3458</strain>
    </source>
</reference>
<gene>
    <name evidence="3" type="ORF">LMG3458_00692</name>
</gene>
<accession>A0A6S6Z8I4</accession>
<dbReference type="AlphaFoldDB" id="A0A6S6Z8I4"/>
<feature type="signal peptide" evidence="2">
    <location>
        <begin position="1"/>
        <end position="23"/>
    </location>
</feature>
<dbReference type="PANTHER" id="PTHR42928:SF5">
    <property type="entry name" value="BLR1237 PROTEIN"/>
    <property type="match status" value="1"/>
</dbReference>
<dbReference type="Gene3D" id="3.40.190.10">
    <property type="entry name" value="Periplasmic binding protein-like II"/>
    <property type="match status" value="1"/>
</dbReference>
<organism evidence="3 4">
    <name type="scientific">Achromobacter deleyi</name>
    <dbReference type="NCBI Taxonomy" id="1353891"/>
    <lineage>
        <taxon>Bacteria</taxon>
        <taxon>Pseudomonadati</taxon>
        <taxon>Pseudomonadota</taxon>
        <taxon>Betaproteobacteria</taxon>
        <taxon>Burkholderiales</taxon>
        <taxon>Alcaligenaceae</taxon>
        <taxon>Achromobacter</taxon>
    </lineage>
</organism>
<comment type="similarity">
    <text evidence="1">Belongs to the UPF0065 (bug) family.</text>
</comment>